<comment type="caution">
    <text evidence="1">The sequence shown here is derived from an EMBL/GenBank/DDBJ whole genome shotgun (WGS) entry which is preliminary data.</text>
</comment>
<protein>
    <submittedName>
        <fullName evidence="1">Uncharacterized protein</fullName>
    </submittedName>
</protein>
<dbReference type="Proteomes" id="UP000230886">
    <property type="component" value="Unassembled WGS sequence"/>
</dbReference>
<dbReference type="AlphaFoldDB" id="A0A2A5J1Y4"/>
<evidence type="ECO:0000313" key="1">
    <source>
        <dbReference type="EMBL" id="PCK22981.1"/>
    </source>
</evidence>
<evidence type="ECO:0000313" key="2">
    <source>
        <dbReference type="Proteomes" id="UP000230886"/>
    </source>
</evidence>
<dbReference type="EMBL" id="NOVD01000059">
    <property type="protein sequence ID" value="PCK22981.1"/>
    <property type="molecule type" value="Genomic_DNA"/>
</dbReference>
<organism evidence="1 2">
    <name type="scientific">Rhodococcus qingshengii</name>
    <dbReference type="NCBI Taxonomy" id="334542"/>
    <lineage>
        <taxon>Bacteria</taxon>
        <taxon>Bacillati</taxon>
        <taxon>Actinomycetota</taxon>
        <taxon>Actinomycetes</taxon>
        <taxon>Mycobacteriales</taxon>
        <taxon>Nocardiaceae</taxon>
        <taxon>Rhodococcus</taxon>
        <taxon>Rhodococcus erythropolis group</taxon>
    </lineage>
</organism>
<sequence>MTDTYSALQPIIDGLDITPLTPGEVADLVGSMSAAGAGWVPADAGPVWWLHAELGYGYLVGRHVDGAWTLAGPDGHAVSALNPSWNQVRVFQPGSELILYREGDRIAGTRRTLTDTTMAAGQPNTRTLRIERAAAALRTPAVFPVVRDPSTGLTAVIPEPRRGRTPVTLTVREHFSRDGDTGAIRVAAVCWDRYRGGESDALIDGDRELADRPSS</sequence>
<reference evidence="1 2" key="1">
    <citation type="submission" date="2017-07" db="EMBL/GenBank/DDBJ databases">
        <title>Draft sequence of Rhodococcus enclensis 23b-28.</title>
        <authorList>
            <person name="Besaury L."/>
            <person name="Sancelme M."/>
            <person name="Amato P."/>
            <person name="Lallement A."/>
            <person name="Delort A.-M."/>
        </authorList>
    </citation>
    <scope>NUCLEOTIDE SEQUENCE [LARGE SCALE GENOMIC DNA]</scope>
    <source>
        <strain evidence="1 2">23b-28</strain>
    </source>
</reference>
<gene>
    <name evidence="1" type="ORF">CHR55_31140</name>
</gene>
<name>A0A2A5J1Y4_RHOSG</name>
<dbReference type="RefSeq" id="WP_099698855.1">
    <property type="nucleotide sequence ID" value="NZ_NOVD01000059.1"/>
</dbReference>
<accession>A0A2A5J1Y4</accession>
<proteinExistence type="predicted"/>